<dbReference type="PRINTS" id="PR00035">
    <property type="entry name" value="HTHGNTR"/>
</dbReference>
<dbReference type="Proteomes" id="UP001595799">
    <property type="component" value="Unassembled WGS sequence"/>
</dbReference>
<evidence type="ECO:0000256" key="2">
    <source>
        <dbReference type="ARBA" id="ARBA00023125"/>
    </source>
</evidence>
<dbReference type="EMBL" id="JBHSCW010000001">
    <property type="protein sequence ID" value="MFC4350442.1"/>
    <property type="molecule type" value="Genomic_DNA"/>
</dbReference>
<feature type="domain" description="HTH gntR-type" evidence="5">
    <location>
        <begin position="1"/>
        <end position="69"/>
    </location>
</feature>
<evidence type="ECO:0000256" key="3">
    <source>
        <dbReference type="ARBA" id="ARBA00023163"/>
    </source>
</evidence>
<protein>
    <submittedName>
        <fullName evidence="6">FadR/GntR family transcriptional regulator</fullName>
    </submittedName>
</protein>
<dbReference type="InterPro" id="IPR008920">
    <property type="entry name" value="TF_FadR/GntR_C"/>
</dbReference>
<keyword evidence="2" id="KW-0238">DNA-binding</keyword>
<dbReference type="PROSITE" id="PS50949">
    <property type="entry name" value="HTH_GNTR"/>
    <property type="match status" value="1"/>
</dbReference>
<dbReference type="InterPro" id="IPR011711">
    <property type="entry name" value="GntR_C"/>
</dbReference>
<dbReference type="CDD" id="cd07377">
    <property type="entry name" value="WHTH_GntR"/>
    <property type="match status" value="1"/>
</dbReference>
<dbReference type="InterPro" id="IPR036390">
    <property type="entry name" value="WH_DNA-bd_sf"/>
</dbReference>
<dbReference type="InterPro" id="IPR036388">
    <property type="entry name" value="WH-like_DNA-bd_sf"/>
</dbReference>
<dbReference type="Gene3D" id="1.20.120.530">
    <property type="entry name" value="GntR ligand-binding domain-like"/>
    <property type="match status" value="1"/>
</dbReference>
<dbReference type="Gene3D" id="1.10.10.10">
    <property type="entry name" value="Winged helix-like DNA-binding domain superfamily/Winged helix DNA-binding domain"/>
    <property type="match status" value="1"/>
</dbReference>
<organism evidence="6 7">
    <name type="scientific">Fodinicurvata halophila</name>
    <dbReference type="NCBI Taxonomy" id="1419723"/>
    <lineage>
        <taxon>Bacteria</taxon>
        <taxon>Pseudomonadati</taxon>
        <taxon>Pseudomonadota</taxon>
        <taxon>Alphaproteobacteria</taxon>
        <taxon>Rhodospirillales</taxon>
        <taxon>Rhodovibrionaceae</taxon>
        <taxon>Fodinicurvata</taxon>
    </lineage>
</organism>
<reference evidence="7" key="1">
    <citation type="journal article" date="2019" name="Int. J. Syst. Evol. Microbiol.">
        <title>The Global Catalogue of Microorganisms (GCM) 10K type strain sequencing project: providing services to taxonomists for standard genome sequencing and annotation.</title>
        <authorList>
            <consortium name="The Broad Institute Genomics Platform"/>
            <consortium name="The Broad Institute Genome Sequencing Center for Infectious Disease"/>
            <person name="Wu L."/>
            <person name="Ma J."/>
        </authorList>
    </citation>
    <scope>NUCLEOTIDE SEQUENCE [LARGE SCALE GENOMIC DNA]</scope>
    <source>
        <strain evidence="7">CECT 8472</strain>
    </source>
</reference>
<evidence type="ECO:0000313" key="7">
    <source>
        <dbReference type="Proteomes" id="UP001595799"/>
    </source>
</evidence>
<dbReference type="SMART" id="SM00345">
    <property type="entry name" value="HTH_GNTR"/>
    <property type="match status" value="1"/>
</dbReference>
<name>A0ABV8UI26_9PROT</name>
<keyword evidence="7" id="KW-1185">Reference proteome</keyword>
<evidence type="ECO:0000313" key="6">
    <source>
        <dbReference type="EMBL" id="MFC4350442.1"/>
    </source>
</evidence>
<dbReference type="InterPro" id="IPR000524">
    <property type="entry name" value="Tscrpt_reg_HTH_GntR"/>
</dbReference>
<dbReference type="SMART" id="SM00895">
    <property type="entry name" value="FCD"/>
    <property type="match status" value="1"/>
</dbReference>
<accession>A0ABV8UI26</accession>
<dbReference type="PANTHER" id="PTHR43537">
    <property type="entry name" value="TRANSCRIPTIONAL REGULATOR, GNTR FAMILY"/>
    <property type="match status" value="1"/>
</dbReference>
<feature type="region of interest" description="Disordered" evidence="4">
    <location>
        <begin position="222"/>
        <end position="255"/>
    </location>
</feature>
<gene>
    <name evidence="6" type="ORF">ACFOW6_02670</name>
</gene>
<comment type="caution">
    <text evidence="6">The sequence shown here is derived from an EMBL/GenBank/DDBJ whole genome shotgun (WGS) entry which is preliminary data.</text>
</comment>
<feature type="compositionally biased region" description="Basic and acidic residues" evidence="4">
    <location>
        <begin position="226"/>
        <end position="255"/>
    </location>
</feature>
<sequence length="255" mass="28271">MSQYELTLSSLRTALDDGTYAPGMRLPPERDLAGALGVGRRTLRRALDLLEAEGRVWRHVGQGTFAGPRPQRRAADIASLTESTNPSEIMEVRLEVEPRLAAFAALRATQRELAEIRYYAEKSGSSTNIEAYEIWDSALHRAIALAAHNSLFLGLFDTLNAVRAQAAWGRLRESVLDDRRRRRYAADHCRLAEAIAGRLPDEAAAQMQAHLRMVQRDLVGGPDSLAGRRADKTSLVDSRGLESREEVVEQAQRGD</sequence>
<dbReference type="RefSeq" id="WP_382420778.1">
    <property type="nucleotide sequence ID" value="NZ_JBHSCW010000001.1"/>
</dbReference>
<proteinExistence type="predicted"/>
<evidence type="ECO:0000256" key="1">
    <source>
        <dbReference type="ARBA" id="ARBA00023015"/>
    </source>
</evidence>
<dbReference type="Pfam" id="PF00392">
    <property type="entry name" value="GntR"/>
    <property type="match status" value="1"/>
</dbReference>
<evidence type="ECO:0000259" key="5">
    <source>
        <dbReference type="PROSITE" id="PS50949"/>
    </source>
</evidence>
<evidence type="ECO:0000256" key="4">
    <source>
        <dbReference type="SAM" id="MobiDB-lite"/>
    </source>
</evidence>
<dbReference type="SUPFAM" id="SSF48008">
    <property type="entry name" value="GntR ligand-binding domain-like"/>
    <property type="match status" value="1"/>
</dbReference>
<dbReference type="PANTHER" id="PTHR43537:SF5">
    <property type="entry name" value="UXU OPERON TRANSCRIPTIONAL REGULATOR"/>
    <property type="match status" value="1"/>
</dbReference>
<dbReference type="Pfam" id="PF07729">
    <property type="entry name" value="FCD"/>
    <property type="match status" value="1"/>
</dbReference>
<keyword evidence="1" id="KW-0805">Transcription regulation</keyword>
<dbReference type="SUPFAM" id="SSF46785">
    <property type="entry name" value="Winged helix' DNA-binding domain"/>
    <property type="match status" value="1"/>
</dbReference>
<keyword evidence="3" id="KW-0804">Transcription</keyword>